<dbReference type="EMBL" id="GG662781">
    <property type="protein sequence ID" value="EAR91402.2"/>
    <property type="molecule type" value="Genomic_DNA"/>
</dbReference>
<gene>
    <name evidence="1" type="ORF">TTHERM_00592880</name>
</gene>
<sequence length="289" mass="34826">MKFLPEIQQFQQKQAKRKSQSSNHKRFLIIIYNFNRLYLTEIEVDYKNEKITCSIFDEMASRKQEICQQIFWQGKHQMMLKKELLIINHKLALNNHIIMQKQQYLVGSKGFACKILVNEKTQQIISSSTVSVEIIQKILIFIYLSVYNNKIMVETKMRALFCIKKQEINQINYKQTKINQLMMNFWQKFTQIKLQLQYSFLEQNFYIQYFYLKSQAQRRFNKSTQFKRQFDIPQQECMQYLLSFNLLATPELIALWLFKQNDKNQQIQASFEIFKLLFSNICLLCSLLA</sequence>
<protein>
    <submittedName>
        <fullName evidence="1">Uncharacterized protein</fullName>
    </submittedName>
</protein>
<dbReference type="GeneID" id="7833485"/>
<evidence type="ECO:0000313" key="2">
    <source>
        <dbReference type="Proteomes" id="UP000009168"/>
    </source>
</evidence>
<accession>Q232L0</accession>
<name>Q232L0_TETTS</name>
<organism evidence="1 2">
    <name type="scientific">Tetrahymena thermophila (strain SB210)</name>
    <dbReference type="NCBI Taxonomy" id="312017"/>
    <lineage>
        <taxon>Eukaryota</taxon>
        <taxon>Sar</taxon>
        <taxon>Alveolata</taxon>
        <taxon>Ciliophora</taxon>
        <taxon>Intramacronucleata</taxon>
        <taxon>Oligohymenophorea</taxon>
        <taxon>Hymenostomatida</taxon>
        <taxon>Tetrahymenina</taxon>
        <taxon>Tetrahymenidae</taxon>
        <taxon>Tetrahymena</taxon>
    </lineage>
</organism>
<reference evidence="2" key="1">
    <citation type="journal article" date="2006" name="PLoS Biol.">
        <title>Macronuclear genome sequence of the ciliate Tetrahymena thermophila, a model eukaryote.</title>
        <authorList>
            <person name="Eisen J.A."/>
            <person name="Coyne R.S."/>
            <person name="Wu M."/>
            <person name="Wu D."/>
            <person name="Thiagarajan M."/>
            <person name="Wortman J.R."/>
            <person name="Badger J.H."/>
            <person name="Ren Q."/>
            <person name="Amedeo P."/>
            <person name="Jones K.M."/>
            <person name="Tallon L.J."/>
            <person name="Delcher A.L."/>
            <person name="Salzberg S.L."/>
            <person name="Silva J.C."/>
            <person name="Haas B.J."/>
            <person name="Majoros W.H."/>
            <person name="Farzad M."/>
            <person name="Carlton J.M."/>
            <person name="Smith R.K. Jr."/>
            <person name="Garg J."/>
            <person name="Pearlman R.E."/>
            <person name="Karrer K.M."/>
            <person name="Sun L."/>
            <person name="Manning G."/>
            <person name="Elde N.C."/>
            <person name="Turkewitz A.P."/>
            <person name="Asai D.J."/>
            <person name="Wilkes D.E."/>
            <person name="Wang Y."/>
            <person name="Cai H."/>
            <person name="Collins K."/>
            <person name="Stewart B.A."/>
            <person name="Lee S.R."/>
            <person name="Wilamowska K."/>
            <person name="Weinberg Z."/>
            <person name="Ruzzo W.L."/>
            <person name="Wloga D."/>
            <person name="Gaertig J."/>
            <person name="Frankel J."/>
            <person name="Tsao C.-C."/>
            <person name="Gorovsky M.A."/>
            <person name="Keeling P.J."/>
            <person name="Waller R.F."/>
            <person name="Patron N.J."/>
            <person name="Cherry J.M."/>
            <person name="Stover N.A."/>
            <person name="Krieger C.J."/>
            <person name="del Toro C."/>
            <person name="Ryder H.F."/>
            <person name="Williamson S.C."/>
            <person name="Barbeau R.A."/>
            <person name="Hamilton E.P."/>
            <person name="Orias E."/>
        </authorList>
    </citation>
    <scope>NUCLEOTIDE SEQUENCE [LARGE SCALE GENOMIC DNA]</scope>
    <source>
        <strain evidence="2">SB210</strain>
    </source>
</reference>
<dbReference type="RefSeq" id="XP_001011647.2">
    <property type="nucleotide sequence ID" value="XM_001011647.2"/>
</dbReference>
<proteinExistence type="predicted"/>
<keyword evidence="2" id="KW-1185">Reference proteome</keyword>
<dbReference type="AlphaFoldDB" id="Q232L0"/>
<evidence type="ECO:0000313" key="1">
    <source>
        <dbReference type="EMBL" id="EAR91402.2"/>
    </source>
</evidence>
<dbReference type="Proteomes" id="UP000009168">
    <property type="component" value="Unassembled WGS sequence"/>
</dbReference>
<dbReference type="InParanoid" id="Q232L0"/>
<dbReference type="KEGG" id="tet:TTHERM_00592880"/>
<dbReference type="HOGENOM" id="CLU_1437134_0_0_1"/>